<dbReference type="Pfam" id="PF19029">
    <property type="entry name" value="DUF883_C"/>
    <property type="match status" value="1"/>
</dbReference>
<gene>
    <name evidence="3" type="ORF">IFT62_06590</name>
</gene>
<evidence type="ECO:0000313" key="4">
    <source>
        <dbReference type="Proteomes" id="UP000625247"/>
    </source>
</evidence>
<dbReference type="PANTHER" id="PTHR35893">
    <property type="entry name" value="INNER MEMBRANE PROTEIN-RELATED"/>
    <property type="match status" value="1"/>
</dbReference>
<dbReference type="InterPro" id="IPR043605">
    <property type="entry name" value="DUF883_C"/>
</dbReference>
<dbReference type="PANTHER" id="PTHR35893:SF3">
    <property type="entry name" value="INNER MEMBRANE PROTEIN"/>
    <property type="match status" value="1"/>
</dbReference>
<dbReference type="InterPro" id="IPR010279">
    <property type="entry name" value="YqjD/ElaB"/>
</dbReference>
<evidence type="ECO:0000259" key="2">
    <source>
        <dbReference type="Pfam" id="PF19029"/>
    </source>
</evidence>
<sequence length="110" mass="11994">MASDITEKLRDDLYQKTRSELNTFLDETNALLAAGDALNEDRTSQAHERLKDFLARGTSPVLDVELNAQPTLTRAVNSTKSYVTAHPWAAVGVAAGLGLVASLLLKRNRD</sequence>
<evidence type="ECO:0000256" key="1">
    <source>
        <dbReference type="SAM" id="Phobius"/>
    </source>
</evidence>
<comment type="caution">
    <text evidence="3">The sequence shown here is derived from an EMBL/GenBank/DDBJ whole genome shotgun (WGS) entry which is preliminary data.</text>
</comment>
<feature type="domain" description="DUF883" evidence="2">
    <location>
        <begin position="79"/>
        <end position="106"/>
    </location>
</feature>
<protein>
    <submittedName>
        <fullName evidence="3">DUF883 family protein</fullName>
    </submittedName>
</protein>
<name>A0ABR9A493_9PSED</name>
<proteinExistence type="predicted"/>
<accession>A0ABR9A493</accession>
<keyword evidence="4" id="KW-1185">Reference proteome</keyword>
<keyword evidence="1" id="KW-0472">Membrane</keyword>
<dbReference type="RefSeq" id="WP_191943518.1">
    <property type="nucleotide sequence ID" value="NZ_JACYNP010000002.1"/>
</dbReference>
<evidence type="ECO:0000313" key="3">
    <source>
        <dbReference type="EMBL" id="MBD8120877.1"/>
    </source>
</evidence>
<dbReference type="Proteomes" id="UP000625247">
    <property type="component" value="Unassembled WGS sequence"/>
</dbReference>
<dbReference type="EMBL" id="JACYNP010000002">
    <property type="protein sequence ID" value="MBD8120877.1"/>
    <property type="molecule type" value="Genomic_DNA"/>
</dbReference>
<keyword evidence="1" id="KW-0812">Transmembrane</keyword>
<reference evidence="3 4" key="1">
    <citation type="journal article" date="2020" name="FEMS Microbiol. Ecol.">
        <title>Temporal dynamics of bacterial communities during seed development and maturation.</title>
        <authorList>
            <person name="Chesneau G."/>
            <person name="Torres-Cortes G."/>
            <person name="Briand M."/>
            <person name="Darrasse A."/>
            <person name="Preveaux A."/>
            <person name="Marais C."/>
            <person name="Jacques M.A."/>
            <person name="Shade A."/>
            <person name="Barret M."/>
        </authorList>
    </citation>
    <scope>NUCLEOTIDE SEQUENCE [LARGE SCALE GENOMIC DNA]</scope>
    <source>
        <strain evidence="3 4">CFBP13723</strain>
    </source>
</reference>
<feature type="transmembrane region" description="Helical" evidence="1">
    <location>
        <begin position="85"/>
        <end position="105"/>
    </location>
</feature>
<organism evidence="3 4">
    <name type="scientific">Pseudomonas lutea</name>
    <dbReference type="NCBI Taxonomy" id="243924"/>
    <lineage>
        <taxon>Bacteria</taxon>
        <taxon>Pseudomonadati</taxon>
        <taxon>Pseudomonadota</taxon>
        <taxon>Gammaproteobacteria</taxon>
        <taxon>Pseudomonadales</taxon>
        <taxon>Pseudomonadaceae</taxon>
        <taxon>Pseudomonas</taxon>
    </lineage>
</organism>
<keyword evidence="1" id="KW-1133">Transmembrane helix</keyword>